<evidence type="ECO:0000256" key="1">
    <source>
        <dbReference type="ARBA" id="ARBA00004651"/>
    </source>
</evidence>
<dbReference type="InterPro" id="IPR050833">
    <property type="entry name" value="Poly_Biosynth_Transport"/>
</dbReference>
<evidence type="ECO:0000256" key="4">
    <source>
        <dbReference type="ARBA" id="ARBA00022989"/>
    </source>
</evidence>
<keyword evidence="2" id="KW-1003">Cell membrane</keyword>
<dbReference type="PANTHER" id="PTHR30250:SF11">
    <property type="entry name" value="O-ANTIGEN TRANSPORTER-RELATED"/>
    <property type="match status" value="1"/>
</dbReference>
<evidence type="ECO:0000313" key="8">
    <source>
        <dbReference type="Proteomes" id="UP000002221"/>
    </source>
</evidence>
<feature type="transmembrane region" description="Helical" evidence="6">
    <location>
        <begin position="309"/>
        <end position="332"/>
    </location>
</feature>
<keyword evidence="8" id="KW-1185">Reference proteome</keyword>
<evidence type="ECO:0000313" key="7">
    <source>
        <dbReference type="EMBL" id="ACY47785.1"/>
    </source>
</evidence>
<gene>
    <name evidence="7" type="ordered locus">Rmar_0890</name>
</gene>
<feature type="transmembrane region" description="Helical" evidence="6">
    <location>
        <begin position="277"/>
        <end position="297"/>
    </location>
</feature>
<evidence type="ECO:0000256" key="6">
    <source>
        <dbReference type="SAM" id="Phobius"/>
    </source>
</evidence>
<accession>D0MH00</accession>
<dbReference type="GO" id="GO:0005886">
    <property type="term" value="C:plasma membrane"/>
    <property type="evidence" value="ECO:0007669"/>
    <property type="project" value="UniProtKB-SubCell"/>
</dbReference>
<name>D0MH00_RHOM4</name>
<dbReference type="STRING" id="518766.Rmar_0890"/>
<feature type="transmembrane region" description="Helical" evidence="6">
    <location>
        <begin position="193"/>
        <end position="213"/>
    </location>
</feature>
<feature type="transmembrane region" description="Helical" evidence="6">
    <location>
        <begin position="369"/>
        <end position="387"/>
    </location>
</feature>
<feature type="transmembrane region" description="Helical" evidence="6">
    <location>
        <begin position="15"/>
        <end position="37"/>
    </location>
</feature>
<comment type="subcellular location">
    <subcellularLocation>
        <location evidence="1">Cell membrane</location>
        <topology evidence="1">Multi-pass membrane protein</topology>
    </subcellularLocation>
</comment>
<feature type="transmembrane region" description="Helical" evidence="6">
    <location>
        <begin position="120"/>
        <end position="145"/>
    </location>
</feature>
<evidence type="ECO:0000256" key="5">
    <source>
        <dbReference type="ARBA" id="ARBA00023136"/>
    </source>
</evidence>
<dbReference type="InterPro" id="IPR002797">
    <property type="entry name" value="Polysacc_synth"/>
</dbReference>
<feature type="transmembrane region" description="Helical" evidence="6">
    <location>
        <begin position="151"/>
        <end position="173"/>
    </location>
</feature>
<organism evidence="7 8">
    <name type="scientific">Rhodothermus marinus (strain ATCC 43812 / DSM 4252 / R-10)</name>
    <name type="common">Rhodothermus obamensis</name>
    <dbReference type="NCBI Taxonomy" id="518766"/>
    <lineage>
        <taxon>Bacteria</taxon>
        <taxon>Pseudomonadati</taxon>
        <taxon>Rhodothermota</taxon>
        <taxon>Rhodothermia</taxon>
        <taxon>Rhodothermales</taxon>
        <taxon>Rhodothermaceae</taxon>
        <taxon>Rhodothermus</taxon>
    </lineage>
</organism>
<reference evidence="7 8" key="1">
    <citation type="journal article" date="2009" name="Stand. Genomic Sci.">
        <title>Complete genome sequence of Rhodothermus marinus type strain (R-10).</title>
        <authorList>
            <person name="Nolan M."/>
            <person name="Tindall B.J."/>
            <person name="Pomrenke H."/>
            <person name="Lapidus A."/>
            <person name="Copeland A."/>
            <person name="Glavina Del Rio T."/>
            <person name="Lucas S."/>
            <person name="Chen F."/>
            <person name="Tice H."/>
            <person name="Cheng J.F."/>
            <person name="Saunders E."/>
            <person name="Han C."/>
            <person name="Bruce D."/>
            <person name="Goodwin L."/>
            <person name="Chain P."/>
            <person name="Pitluck S."/>
            <person name="Ovchinikova G."/>
            <person name="Pati A."/>
            <person name="Ivanova N."/>
            <person name="Mavromatis K."/>
            <person name="Chen A."/>
            <person name="Palaniappan K."/>
            <person name="Land M."/>
            <person name="Hauser L."/>
            <person name="Chang Y.J."/>
            <person name="Jeffries C.D."/>
            <person name="Brettin T."/>
            <person name="Goker M."/>
            <person name="Bristow J."/>
            <person name="Eisen J.A."/>
            <person name="Markowitz V."/>
            <person name="Hugenholtz P."/>
            <person name="Kyrpides N.C."/>
            <person name="Klenk H.P."/>
            <person name="Detter J.C."/>
        </authorList>
    </citation>
    <scope>NUCLEOTIDE SEQUENCE [LARGE SCALE GENOMIC DNA]</scope>
    <source>
        <strain evidence="8">ATCC 43812 / DSM 4252 / R-10</strain>
    </source>
</reference>
<evidence type="ECO:0000256" key="2">
    <source>
        <dbReference type="ARBA" id="ARBA00022475"/>
    </source>
</evidence>
<dbReference type="AlphaFoldDB" id="D0MH00"/>
<feature type="transmembrane region" description="Helical" evidence="6">
    <location>
        <begin position="58"/>
        <end position="81"/>
    </location>
</feature>
<proteinExistence type="predicted"/>
<keyword evidence="4 6" id="KW-1133">Transmembrane helix</keyword>
<protein>
    <submittedName>
        <fullName evidence="7">Polysaccharide biosynthesis protein</fullName>
    </submittedName>
</protein>
<dbReference type="EMBL" id="CP001807">
    <property type="protein sequence ID" value="ACY47785.1"/>
    <property type="molecule type" value="Genomic_DNA"/>
</dbReference>
<feature type="transmembrane region" description="Helical" evidence="6">
    <location>
        <begin position="93"/>
        <end position="113"/>
    </location>
</feature>
<dbReference type="Proteomes" id="UP000002221">
    <property type="component" value="Chromosome"/>
</dbReference>
<evidence type="ECO:0000256" key="3">
    <source>
        <dbReference type="ARBA" id="ARBA00022692"/>
    </source>
</evidence>
<keyword evidence="5 6" id="KW-0472">Membrane</keyword>
<keyword evidence="3 6" id="KW-0812">Transmembrane</keyword>
<feature type="transmembrane region" description="Helical" evidence="6">
    <location>
        <begin position="344"/>
        <end position="363"/>
    </location>
</feature>
<feature type="transmembrane region" description="Helical" evidence="6">
    <location>
        <begin position="233"/>
        <end position="256"/>
    </location>
</feature>
<sequence length="407" mass="43428">MLARLLGAEGYGIYAYAYALVTLIAIPVQSGLAELMMRETARGMAEGRPELVRGVWQWMGRVVVLLLGVFVLLVGPVLVIWQGGLASISGQTMAWALVVLLFFGLGSLPGAALRGLGRVVLGLVPEYVVGPGLLLVLVGGVALVAREVLSPVVAMALHAGALLIAFGVGLRLWWRERPEAVRQVRPCVETRGWLASGLIFGLMSGFAVVNSQAGTVLLGMFAEPEAVGVFRVALQVAALASFALQAVNLVVAPRFAELYAQGEMAKLERLAVGSARAVFAFNVVLTVGFVGVGRFFFEQVFGKEFAAAYGPLLVLLVGQMVNSAVGSVGYLLSMTGHERETAQGMAVAAVVNVVLGLALIPWWGIYGASVATAVAMGVWNGILWWRVRKRLQIESWAFYRETELSEQ</sequence>
<dbReference type="eggNOG" id="COG2244">
    <property type="taxonomic scope" value="Bacteria"/>
</dbReference>
<dbReference type="PANTHER" id="PTHR30250">
    <property type="entry name" value="PST FAMILY PREDICTED COLANIC ACID TRANSPORTER"/>
    <property type="match status" value="1"/>
</dbReference>
<dbReference type="KEGG" id="rmr:Rmar_0890"/>
<dbReference type="HOGENOM" id="CLU_022017_5_4_10"/>
<dbReference type="Pfam" id="PF01943">
    <property type="entry name" value="Polysacc_synt"/>
    <property type="match status" value="1"/>
</dbReference>